<evidence type="ECO:0000259" key="6">
    <source>
        <dbReference type="Pfam" id="PF02782"/>
    </source>
</evidence>
<keyword evidence="3 4" id="KW-0418">Kinase</keyword>
<dbReference type="Pfam" id="PF02782">
    <property type="entry name" value="FGGY_C"/>
    <property type="match status" value="1"/>
</dbReference>
<dbReference type="PANTHER" id="PTHR43095:SF5">
    <property type="entry name" value="XYLULOSE KINASE"/>
    <property type="match status" value="1"/>
</dbReference>
<dbReference type="GO" id="GO:0016773">
    <property type="term" value="F:phosphotransferase activity, alcohol group as acceptor"/>
    <property type="evidence" value="ECO:0007669"/>
    <property type="project" value="InterPro"/>
</dbReference>
<sequence length="504" mass="55629">MIRADKYIASFDIGTTNVKGLLVSHGSKPILEKNKPLTTIQTDHHMEQDPSQWLEAVVTITKEWLSAGILAEDIALITFSGQMQDCIPIDLNGNPVRPAILYSDGRAAKQGNRIKQDLGISHIRDVTGNHMDGTLTFPKIVWLKEEEPDNYHQTSTVLIGSKDYVIYQLTGKLVTDPTTAATTGLMNLSQRQWETDWLNRYEIASSKLPAICPSDEVVGLVTEHAAQITGYIVGTPVLCGIGDAGAATLGAGITCLGEMYAYLGTTGWVATPTKEVSQASEGVFHLAHVDKELYIVIAPLMNAGNAHKWVMSVFGDSLRLNDDLAFEELDNLMKSCDRGKSELLFLPYLNGERCPVQNTDATGCYIGIRPTTTKEEMCCAVLEGVAMSMRQVMEFISTDVDNNRLTLIGGGSKSVIWNQIIADVFDMEVIVPQDSQYLPSMGAAALGFIHIGWEQSYFEFCQSSLSLQNSIRYVPNEKNTSHYKKKYKKYSMLYPALEPIFSID</sequence>
<organism evidence="7 8">
    <name type="scientific">Paenibacillus baekrokdamisoli</name>
    <dbReference type="NCBI Taxonomy" id="1712516"/>
    <lineage>
        <taxon>Bacteria</taxon>
        <taxon>Bacillati</taxon>
        <taxon>Bacillota</taxon>
        <taxon>Bacilli</taxon>
        <taxon>Bacillales</taxon>
        <taxon>Paenibacillaceae</taxon>
        <taxon>Paenibacillus</taxon>
    </lineage>
</organism>
<feature type="domain" description="Carbohydrate kinase FGGY C-terminal" evidence="6">
    <location>
        <begin position="259"/>
        <end position="449"/>
    </location>
</feature>
<keyword evidence="8" id="KW-1185">Reference proteome</keyword>
<dbReference type="PIRSF" id="PIRSF000538">
    <property type="entry name" value="GlpK"/>
    <property type="match status" value="1"/>
</dbReference>
<dbReference type="SUPFAM" id="SSF53067">
    <property type="entry name" value="Actin-like ATPase domain"/>
    <property type="match status" value="2"/>
</dbReference>
<proteinExistence type="inferred from homology"/>
<dbReference type="Proteomes" id="UP000275368">
    <property type="component" value="Chromosome"/>
</dbReference>
<reference evidence="7 8" key="1">
    <citation type="submission" date="2018-11" db="EMBL/GenBank/DDBJ databases">
        <title>Complete genome sequence of Paenibacillus baekrokdamisoli strain KCTC 33723.</title>
        <authorList>
            <person name="Kang S.W."/>
            <person name="Lee K.C."/>
            <person name="Kim K.K."/>
            <person name="Kim J.S."/>
            <person name="Kim D.S."/>
            <person name="Ko S.H."/>
            <person name="Yang S.H."/>
            <person name="Lee J.S."/>
        </authorList>
    </citation>
    <scope>NUCLEOTIDE SEQUENCE [LARGE SCALE GENOMIC DNA]</scope>
    <source>
        <strain evidence="7 8">KCTC 33723</strain>
    </source>
</reference>
<dbReference type="KEGG" id="pbk:Back11_44390"/>
<dbReference type="InterPro" id="IPR000577">
    <property type="entry name" value="Carb_kinase_FGGY"/>
</dbReference>
<dbReference type="Pfam" id="PF00370">
    <property type="entry name" value="FGGY_N"/>
    <property type="match status" value="1"/>
</dbReference>
<evidence type="ECO:0000256" key="4">
    <source>
        <dbReference type="RuleBase" id="RU003733"/>
    </source>
</evidence>
<evidence type="ECO:0000259" key="5">
    <source>
        <dbReference type="Pfam" id="PF00370"/>
    </source>
</evidence>
<dbReference type="InterPro" id="IPR018483">
    <property type="entry name" value="Carb_kinase_FGGY_CS"/>
</dbReference>
<dbReference type="RefSeq" id="WP_232015931.1">
    <property type="nucleotide sequence ID" value="NZ_AP019308.1"/>
</dbReference>
<feature type="domain" description="Carbohydrate kinase FGGY N-terminal" evidence="5">
    <location>
        <begin position="7"/>
        <end position="250"/>
    </location>
</feature>
<dbReference type="Gene3D" id="3.30.420.40">
    <property type="match status" value="2"/>
</dbReference>
<evidence type="ECO:0000256" key="1">
    <source>
        <dbReference type="ARBA" id="ARBA00009156"/>
    </source>
</evidence>
<dbReference type="InterPro" id="IPR043129">
    <property type="entry name" value="ATPase_NBD"/>
</dbReference>
<evidence type="ECO:0000313" key="8">
    <source>
        <dbReference type="Proteomes" id="UP000275368"/>
    </source>
</evidence>
<keyword evidence="2 4" id="KW-0808">Transferase</keyword>
<protein>
    <submittedName>
        <fullName evidence="7">Gluconate kinase</fullName>
    </submittedName>
</protein>
<dbReference type="CDD" id="cd07805">
    <property type="entry name" value="ASKHA_NBD_FGGY_CvXK-like"/>
    <property type="match status" value="1"/>
</dbReference>
<dbReference type="PANTHER" id="PTHR43095">
    <property type="entry name" value="SUGAR KINASE"/>
    <property type="match status" value="1"/>
</dbReference>
<dbReference type="GO" id="GO:0005975">
    <property type="term" value="P:carbohydrate metabolic process"/>
    <property type="evidence" value="ECO:0007669"/>
    <property type="project" value="InterPro"/>
</dbReference>
<dbReference type="GO" id="GO:0016301">
    <property type="term" value="F:kinase activity"/>
    <property type="evidence" value="ECO:0007669"/>
    <property type="project" value="UniProtKB-KW"/>
</dbReference>
<comment type="similarity">
    <text evidence="1 4">Belongs to the FGGY kinase family.</text>
</comment>
<evidence type="ECO:0000256" key="2">
    <source>
        <dbReference type="ARBA" id="ARBA00022679"/>
    </source>
</evidence>
<dbReference type="InterPro" id="IPR050406">
    <property type="entry name" value="FGGY_Carb_Kinase"/>
</dbReference>
<dbReference type="InterPro" id="IPR018484">
    <property type="entry name" value="FGGY_N"/>
</dbReference>
<dbReference type="AlphaFoldDB" id="A0A3G9JJD0"/>
<evidence type="ECO:0000256" key="3">
    <source>
        <dbReference type="ARBA" id="ARBA00022777"/>
    </source>
</evidence>
<dbReference type="InterPro" id="IPR018485">
    <property type="entry name" value="FGGY_C"/>
</dbReference>
<name>A0A3G9JJD0_9BACL</name>
<gene>
    <name evidence="7" type="ORF">Back11_44390</name>
</gene>
<evidence type="ECO:0000313" key="7">
    <source>
        <dbReference type="EMBL" id="BBH23094.1"/>
    </source>
</evidence>
<accession>A0A3G9JJD0</accession>
<dbReference type="PROSITE" id="PS00445">
    <property type="entry name" value="FGGY_KINASES_2"/>
    <property type="match status" value="1"/>
</dbReference>
<dbReference type="EMBL" id="AP019308">
    <property type="protein sequence ID" value="BBH23094.1"/>
    <property type="molecule type" value="Genomic_DNA"/>
</dbReference>